<organism evidence="2 3">
    <name type="scientific">Platysternon megacephalum</name>
    <name type="common">big-headed turtle</name>
    <dbReference type="NCBI Taxonomy" id="55544"/>
    <lineage>
        <taxon>Eukaryota</taxon>
        <taxon>Metazoa</taxon>
        <taxon>Chordata</taxon>
        <taxon>Craniata</taxon>
        <taxon>Vertebrata</taxon>
        <taxon>Euteleostomi</taxon>
        <taxon>Archelosauria</taxon>
        <taxon>Testudinata</taxon>
        <taxon>Testudines</taxon>
        <taxon>Cryptodira</taxon>
        <taxon>Durocryptodira</taxon>
        <taxon>Testudinoidea</taxon>
        <taxon>Platysternidae</taxon>
        <taxon>Platysternon</taxon>
    </lineage>
</organism>
<keyword evidence="3" id="KW-1185">Reference proteome</keyword>
<proteinExistence type="predicted"/>
<comment type="caution">
    <text evidence="2">The sequence shown here is derived from an EMBL/GenBank/DDBJ whole genome shotgun (WGS) entry which is preliminary data.</text>
</comment>
<evidence type="ECO:0000256" key="1">
    <source>
        <dbReference type="SAM" id="MobiDB-lite"/>
    </source>
</evidence>
<protein>
    <submittedName>
        <fullName evidence="2">Ran-binding protein 3</fullName>
    </submittedName>
</protein>
<feature type="region of interest" description="Disordered" evidence="1">
    <location>
        <begin position="66"/>
        <end position="130"/>
    </location>
</feature>
<reference evidence="2 3" key="2">
    <citation type="submission" date="2019-04" db="EMBL/GenBank/DDBJ databases">
        <title>The genome sequence of big-headed turtle.</title>
        <authorList>
            <person name="Gong S."/>
        </authorList>
    </citation>
    <scope>NUCLEOTIDE SEQUENCE [LARGE SCALE GENOMIC DNA]</scope>
    <source>
        <strain evidence="2">DO16091913</strain>
        <tissue evidence="2">Muscle</tissue>
    </source>
</reference>
<dbReference type="AlphaFoldDB" id="A0A4D9DXZ5"/>
<name>A0A4D9DXZ5_9SAUR</name>
<dbReference type="EMBL" id="QXTE01000301">
    <property type="protein sequence ID" value="TFJ99852.1"/>
    <property type="molecule type" value="Genomic_DNA"/>
</dbReference>
<evidence type="ECO:0000313" key="2">
    <source>
        <dbReference type="EMBL" id="TFJ99852.1"/>
    </source>
</evidence>
<feature type="region of interest" description="Disordered" evidence="1">
    <location>
        <begin position="1"/>
        <end position="46"/>
    </location>
</feature>
<reference evidence="2 3" key="1">
    <citation type="submission" date="2019-04" db="EMBL/GenBank/DDBJ databases">
        <title>Draft genome of the big-headed turtle Platysternon megacephalum.</title>
        <authorList>
            <person name="Gong S."/>
        </authorList>
    </citation>
    <scope>NUCLEOTIDE SEQUENCE [LARGE SCALE GENOMIC DNA]</scope>
    <source>
        <strain evidence="2">DO16091913</strain>
        <tissue evidence="2">Muscle</tissue>
    </source>
</reference>
<dbReference type="Proteomes" id="UP000297703">
    <property type="component" value="Unassembled WGS sequence"/>
</dbReference>
<gene>
    <name evidence="2" type="ORF">DR999_PMT18064</name>
</gene>
<accession>A0A4D9DXZ5</accession>
<evidence type="ECO:0000313" key="3">
    <source>
        <dbReference type="Proteomes" id="UP000297703"/>
    </source>
</evidence>
<sequence>MGWGSPSDKDLTPLLGTPHETGPPSDTPAVPCGGGGEGARRGALAPGARVVSIKRVWLSPRLVIPHSRGAAMDPTRRFGGPGTGYPPPPPRWGAAELPRAQPEPGGGVRSLDSGDQSQLGGLGPGLLGSP</sequence>
<feature type="compositionally biased region" description="Low complexity" evidence="1">
    <location>
        <begin position="110"/>
        <end position="119"/>
    </location>
</feature>
<feature type="compositionally biased region" description="Gly residues" evidence="1">
    <location>
        <begin position="120"/>
        <end position="130"/>
    </location>
</feature>